<keyword evidence="4 9" id="KW-0479">Metal-binding</keyword>
<dbReference type="Proteomes" id="UP000260664">
    <property type="component" value="Unassembled WGS sequence"/>
</dbReference>
<dbReference type="Pfam" id="PF09827">
    <property type="entry name" value="CRISPR_Cas2"/>
    <property type="match status" value="1"/>
</dbReference>
<dbReference type="GO" id="GO:0016787">
    <property type="term" value="F:hydrolase activity"/>
    <property type="evidence" value="ECO:0007669"/>
    <property type="project" value="UniProtKB-KW"/>
</dbReference>
<evidence type="ECO:0000313" key="10">
    <source>
        <dbReference type="EMBL" id="RGI84599.1"/>
    </source>
</evidence>
<evidence type="ECO:0000313" key="13">
    <source>
        <dbReference type="Proteomes" id="UP000261208"/>
    </source>
</evidence>
<evidence type="ECO:0000256" key="1">
    <source>
        <dbReference type="ARBA" id="ARBA00001946"/>
    </source>
</evidence>
<protein>
    <recommendedName>
        <fullName evidence="9">CRISPR-associated endoribonuclease Cas2</fullName>
        <ecNumber evidence="9">3.1.-.-</ecNumber>
    </recommendedName>
</protein>
<feature type="binding site" evidence="9">
    <location>
        <position position="8"/>
    </location>
    <ligand>
        <name>Mg(2+)</name>
        <dbReference type="ChEBI" id="CHEBI:18420"/>
        <note>catalytic</note>
    </ligand>
</feature>
<keyword evidence="3 9" id="KW-0540">Nuclease</keyword>
<keyword evidence="5 9" id="KW-0255">Endonuclease</keyword>
<comment type="subunit">
    <text evidence="9">Homodimer, forms a heterotetramer with a Cas1 homodimer.</text>
</comment>
<dbReference type="EC" id="3.1.-.-" evidence="9"/>
<dbReference type="GO" id="GO:0051607">
    <property type="term" value="P:defense response to virus"/>
    <property type="evidence" value="ECO:0007669"/>
    <property type="project" value="UniProtKB-UniRule"/>
</dbReference>
<evidence type="ECO:0000256" key="2">
    <source>
        <dbReference type="ARBA" id="ARBA00009959"/>
    </source>
</evidence>
<dbReference type="EMBL" id="QSQQ01000026">
    <property type="protein sequence ID" value="RGK43974.1"/>
    <property type="molecule type" value="Genomic_DNA"/>
</dbReference>
<dbReference type="AlphaFoldDB" id="A0A3E4M2U7"/>
<evidence type="ECO:0000256" key="6">
    <source>
        <dbReference type="ARBA" id="ARBA00022801"/>
    </source>
</evidence>
<accession>A0A3E4M2U7</accession>
<dbReference type="HAMAP" id="MF_01471">
    <property type="entry name" value="Cas2"/>
    <property type="match status" value="1"/>
</dbReference>
<evidence type="ECO:0000256" key="8">
    <source>
        <dbReference type="ARBA" id="ARBA00023118"/>
    </source>
</evidence>
<dbReference type="SUPFAM" id="SSF143430">
    <property type="entry name" value="TTP0101/SSO1404-like"/>
    <property type="match status" value="1"/>
</dbReference>
<evidence type="ECO:0000256" key="4">
    <source>
        <dbReference type="ARBA" id="ARBA00022723"/>
    </source>
</evidence>
<dbReference type="InterPro" id="IPR021127">
    <property type="entry name" value="CRISPR_associated_Cas2"/>
</dbReference>
<reference evidence="12 13" key="1">
    <citation type="submission" date="2018-08" db="EMBL/GenBank/DDBJ databases">
        <title>A genome reference for cultivated species of the human gut microbiota.</title>
        <authorList>
            <person name="Zou Y."/>
            <person name="Xue W."/>
            <person name="Luo G."/>
        </authorList>
    </citation>
    <scope>NUCLEOTIDE SEQUENCE [LARGE SCALE GENOMIC DNA]</scope>
    <source>
        <strain evidence="11 13">TF11-11</strain>
        <strain evidence="10 12">TM09-19AC</strain>
    </source>
</reference>
<dbReference type="GO" id="GO:0046872">
    <property type="term" value="F:metal ion binding"/>
    <property type="evidence" value="ECO:0007669"/>
    <property type="project" value="UniProtKB-UniRule"/>
</dbReference>
<sequence>MRVMVFFDLPVITSANRKDYRDFHKYLIKTGFLMMQESVYCRLAQNSTMADAIVENIRKNKPADGLVQVLKITEKQFGKMEFIVGTKKSEILDTDERVVII</sequence>
<gene>
    <name evidence="9 11" type="primary">cas2</name>
    <name evidence="11" type="ORF">DXD10_14990</name>
    <name evidence="10" type="ORF">DXD84_06550</name>
</gene>
<comment type="similarity">
    <text evidence="2 9">Belongs to the CRISPR-associated endoribonuclease Cas2 protein family.</text>
</comment>
<dbReference type="Proteomes" id="UP000261208">
    <property type="component" value="Unassembled WGS sequence"/>
</dbReference>
<evidence type="ECO:0000256" key="3">
    <source>
        <dbReference type="ARBA" id="ARBA00022722"/>
    </source>
</evidence>
<proteinExistence type="inferred from homology"/>
<name>A0A3E4M2U7_9FIRM</name>
<dbReference type="NCBIfam" id="TIGR01573">
    <property type="entry name" value="cas2"/>
    <property type="match status" value="1"/>
</dbReference>
<evidence type="ECO:0000256" key="9">
    <source>
        <dbReference type="HAMAP-Rule" id="MF_01471"/>
    </source>
</evidence>
<keyword evidence="7 9" id="KW-0460">Magnesium</keyword>
<comment type="cofactor">
    <cofactor evidence="1 9">
        <name>Mg(2+)</name>
        <dbReference type="ChEBI" id="CHEBI:18420"/>
    </cofactor>
</comment>
<dbReference type="GO" id="GO:0004521">
    <property type="term" value="F:RNA endonuclease activity"/>
    <property type="evidence" value="ECO:0007669"/>
    <property type="project" value="InterPro"/>
</dbReference>
<evidence type="ECO:0000256" key="7">
    <source>
        <dbReference type="ARBA" id="ARBA00022842"/>
    </source>
</evidence>
<comment type="function">
    <text evidence="9">CRISPR (clustered regularly interspaced short palindromic repeat), is an adaptive immune system that provides protection against mobile genetic elements (viruses, transposable elements and conjugative plasmids). CRISPR clusters contain sequences complementary to antecedent mobile elements and target invading nucleic acids. CRISPR clusters are transcribed and processed into CRISPR RNA (crRNA). Functions as a ssRNA-specific endoribonuclease. Involved in the integration of spacer DNA into the CRISPR cassette.</text>
</comment>
<keyword evidence="8 9" id="KW-0051">Antiviral defense</keyword>
<dbReference type="InterPro" id="IPR019199">
    <property type="entry name" value="Virulence_VapD/CRISPR_Cas2"/>
</dbReference>
<organism evidence="11 13">
    <name type="scientific">Dorea formicigenerans</name>
    <dbReference type="NCBI Taxonomy" id="39486"/>
    <lineage>
        <taxon>Bacteria</taxon>
        <taxon>Bacillati</taxon>
        <taxon>Bacillota</taxon>
        <taxon>Clostridia</taxon>
        <taxon>Lachnospirales</taxon>
        <taxon>Lachnospiraceae</taxon>
        <taxon>Dorea</taxon>
    </lineage>
</organism>
<evidence type="ECO:0000256" key="5">
    <source>
        <dbReference type="ARBA" id="ARBA00022759"/>
    </source>
</evidence>
<dbReference type="EMBL" id="QSOI01000006">
    <property type="protein sequence ID" value="RGI84599.1"/>
    <property type="molecule type" value="Genomic_DNA"/>
</dbReference>
<evidence type="ECO:0000313" key="12">
    <source>
        <dbReference type="Proteomes" id="UP000260664"/>
    </source>
</evidence>
<evidence type="ECO:0000313" key="11">
    <source>
        <dbReference type="EMBL" id="RGK43974.1"/>
    </source>
</evidence>
<dbReference type="RefSeq" id="WP_117494871.1">
    <property type="nucleotide sequence ID" value="NZ_CP173381.1"/>
</dbReference>
<dbReference type="GO" id="GO:0043571">
    <property type="term" value="P:maintenance of CRISPR repeat elements"/>
    <property type="evidence" value="ECO:0007669"/>
    <property type="project" value="UniProtKB-UniRule"/>
</dbReference>
<comment type="caution">
    <text evidence="11">The sequence shown here is derived from an EMBL/GenBank/DDBJ whole genome shotgun (WGS) entry which is preliminary data.</text>
</comment>
<keyword evidence="6 9" id="KW-0378">Hydrolase</keyword>